<dbReference type="InterPro" id="IPR001279">
    <property type="entry name" value="Metallo-B-lactamas"/>
</dbReference>
<dbReference type="AlphaFoldDB" id="A0A3B0BCY5"/>
<dbReference type="PANTHER" id="PTHR42951">
    <property type="entry name" value="METALLO-BETA-LACTAMASE DOMAIN-CONTAINING"/>
    <property type="match status" value="1"/>
</dbReference>
<evidence type="ECO:0000256" key="3">
    <source>
        <dbReference type="ARBA" id="ARBA00048505"/>
    </source>
</evidence>
<feature type="domain" description="Metallo-beta-lactamase" evidence="4">
    <location>
        <begin position="28"/>
        <end position="218"/>
    </location>
</feature>
<dbReference type="InterPro" id="IPR036866">
    <property type="entry name" value="RibonucZ/Hydroxyglut_hydro"/>
</dbReference>
<evidence type="ECO:0000259" key="4">
    <source>
        <dbReference type="SMART" id="SM00849"/>
    </source>
</evidence>
<dbReference type="InterPro" id="IPR050855">
    <property type="entry name" value="NDM-1-like"/>
</dbReference>
<keyword evidence="5" id="KW-0378">Hydrolase</keyword>
<gene>
    <name evidence="5" type="ORF">D7M11_29750</name>
</gene>
<dbReference type="Gene3D" id="3.60.15.10">
    <property type="entry name" value="Ribonuclease Z/Hydroxyacylglutathione hydrolase-like"/>
    <property type="match status" value="1"/>
</dbReference>
<reference evidence="5 6" key="1">
    <citation type="journal article" date="2007" name="Int. J. Syst. Evol. Microbiol.">
        <title>Paenibacillus ginsengarvi sp. nov., isolated from soil from ginseng cultivation.</title>
        <authorList>
            <person name="Yoon M.H."/>
            <person name="Ten L.N."/>
            <person name="Im W.T."/>
        </authorList>
    </citation>
    <scope>NUCLEOTIDE SEQUENCE [LARGE SCALE GENOMIC DNA]</scope>
    <source>
        <strain evidence="5 6">KCTC 13059</strain>
    </source>
</reference>
<evidence type="ECO:0000256" key="2">
    <source>
        <dbReference type="ARBA" id="ARBA00034301"/>
    </source>
</evidence>
<evidence type="ECO:0000313" key="5">
    <source>
        <dbReference type="EMBL" id="RKN70630.1"/>
    </source>
</evidence>
<comment type="catalytic activity">
    <reaction evidence="3">
        <text>3',5'-cyclic UMP + H2O = UMP + H(+)</text>
        <dbReference type="Rhea" id="RHEA:70575"/>
        <dbReference type="ChEBI" id="CHEBI:15377"/>
        <dbReference type="ChEBI" id="CHEBI:15378"/>
        <dbReference type="ChEBI" id="CHEBI:57865"/>
        <dbReference type="ChEBI" id="CHEBI:184387"/>
    </reaction>
    <physiologicalReaction direction="left-to-right" evidence="3">
        <dbReference type="Rhea" id="RHEA:70576"/>
    </physiologicalReaction>
</comment>
<dbReference type="OrthoDB" id="9802248at2"/>
<evidence type="ECO:0000256" key="1">
    <source>
        <dbReference type="ARBA" id="ARBA00034221"/>
    </source>
</evidence>
<dbReference type="GO" id="GO:0016787">
    <property type="term" value="F:hydrolase activity"/>
    <property type="evidence" value="ECO:0007669"/>
    <property type="project" value="UniProtKB-KW"/>
</dbReference>
<sequence length="260" mass="29769">MPLRHDWFTVEQVDADTYAISEYGHWEQVHAYLLLGERLAALIDTGIGIADMSEVVRQLTRLPVKVITTHVHWDHIGSHGQFDEIYVHEQEEDWLRCGIPGLPIEQIRHDVGRDITIPVPADFSLDRYEPFRGKPTGLIRDGDTLDLGNRALDFIHTPGHSPGHLCIYEEKRGYLYTADLIYKGTLYAFYPTTDPRQFVRSVEKVSRLPFITRLLPGHLEMDLNRAFLLEVSDACRQLAESGLDRHGSGVHRFGSFSIYF</sequence>
<organism evidence="5 6">
    <name type="scientific">Paenibacillus ginsengarvi</name>
    <dbReference type="NCBI Taxonomy" id="400777"/>
    <lineage>
        <taxon>Bacteria</taxon>
        <taxon>Bacillati</taxon>
        <taxon>Bacillota</taxon>
        <taxon>Bacilli</taxon>
        <taxon>Bacillales</taxon>
        <taxon>Paenibacillaceae</taxon>
        <taxon>Paenibacillus</taxon>
    </lineage>
</organism>
<dbReference type="RefSeq" id="WP_120750916.1">
    <property type="nucleotide sequence ID" value="NZ_RBAH01000030.1"/>
</dbReference>
<protein>
    <submittedName>
        <fullName evidence="5">MBL fold metallo-hydrolase</fullName>
    </submittedName>
</protein>
<comment type="function">
    <text evidence="2">Counteracts the endogenous Pycsar antiviral defense system. Phosphodiesterase that enables metal-dependent hydrolysis of host cyclic nucleotide Pycsar defense signals such as cCMP and cUMP.</text>
</comment>
<dbReference type="SUPFAM" id="SSF56281">
    <property type="entry name" value="Metallo-hydrolase/oxidoreductase"/>
    <property type="match status" value="1"/>
</dbReference>
<keyword evidence="6" id="KW-1185">Reference proteome</keyword>
<dbReference type="Proteomes" id="UP000282311">
    <property type="component" value="Unassembled WGS sequence"/>
</dbReference>
<accession>A0A3B0BCY5</accession>
<dbReference type="EMBL" id="RBAH01000030">
    <property type="protein sequence ID" value="RKN70630.1"/>
    <property type="molecule type" value="Genomic_DNA"/>
</dbReference>
<comment type="caution">
    <text evidence="5">The sequence shown here is derived from an EMBL/GenBank/DDBJ whole genome shotgun (WGS) entry which is preliminary data.</text>
</comment>
<proteinExistence type="predicted"/>
<comment type="catalytic activity">
    <reaction evidence="1">
        <text>3',5'-cyclic CMP + H2O = CMP + H(+)</text>
        <dbReference type="Rhea" id="RHEA:72675"/>
        <dbReference type="ChEBI" id="CHEBI:15377"/>
        <dbReference type="ChEBI" id="CHEBI:15378"/>
        <dbReference type="ChEBI" id="CHEBI:58003"/>
        <dbReference type="ChEBI" id="CHEBI:60377"/>
    </reaction>
    <physiologicalReaction direction="left-to-right" evidence="1">
        <dbReference type="Rhea" id="RHEA:72676"/>
    </physiologicalReaction>
</comment>
<dbReference type="SMART" id="SM00849">
    <property type="entry name" value="Lactamase_B"/>
    <property type="match status" value="1"/>
</dbReference>
<dbReference type="PANTHER" id="PTHR42951:SF4">
    <property type="entry name" value="ACYL-COENZYME A THIOESTERASE MBLAC2"/>
    <property type="match status" value="1"/>
</dbReference>
<evidence type="ECO:0000313" key="6">
    <source>
        <dbReference type="Proteomes" id="UP000282311"/>
    </source>
</evidence>
<name>A0A3B0BCY5_9BACL</name>
<dbReference type="Pfam" id="PF00753">
    <property type="entry name" value="Lactamase_B"/>
    <property type="match status" value="1"/>
</dbReference>